<keyword evidence="1" id="KW-1133">Transmembrane helix</keyword>
<dbReference type="STRING" id="1797110.A3841_14825"/>
<proteinExistence type="predicted"/>
<keyword evidence="1" id="KW-0812">Transmembrane</keyword>
<gene>
    <name evidence="2" type="ORF">A3841_14825</name>
</gene>
<name>A0A1Q5PFV1_9BACT</name>
<dbReference type="AlphaFoldDB" id="A0A1Q5PFV1"/>
<evidence type="ECO:0000256" key="1">
    <source>
        <dbReference type="SAM" id="Phobius"/>
    </source>
</evidence>
<keyword evidence="1" id="KW-0472">Membrane</keyword>
<comment type="caution">
    <text evidence="2">The sequence shown here is derived from an EMBL/GenBank/DDBJ whole genome shotgun (WGS) entry which is preliminary data.</text>
</comment>
<organism evidence="2 3">
    <name type="scientific">Pontibacter flavimaris</name>
    <dbReference type="NCBI Taxonomy" id="1797110"/>
    <lineage>
        <taxon>Bacteria</taxon>
        <taxon>Pseudomonadati</taxon>
        <taxon>Bacteroidota</taxon>
        <taxon>Cytophagia</taxon>
        <taxon>Cytophagales</taxon>
        <taxon>Hymenobacteraceae</taxon>
        <taxon>Pontibacter</taxon>
    </lineage>
</organism>
<accession>A0A1Q5PFV1</accession>
<evidence type="ECO:0000313" key="3">
    <source>
        <dbReference type="Proteomes" id="UP000186551"/>
    </source>
</evidence>
<reference evidence="2 3" key="1">
    <citation type="submission" date="2016-03" db="EMBL/GenBank/DDBJ databases">
        <title>Genome sequence of Pontibacter sp. nov., of the family cytophagaceae, isolated from marine sediment of the Yellow Sea, China.</title>
        <authorList>
            <person name="Zhang G."/>
            <person name="Zhang R."/>
        </authorList>
    </citation>
    <scope>NUCLEOTIDE SEQUENCE [LARGE SCALE GENOMIC DNA]</scope>
    <source>
        <strain evidence="2 3">S10-8</strain>
    </source>
</reference>
<keyword evidence="3" id="KW-1185">Reference proteome</keyword>
<dbReference type="EMBL" id="LVWA01000004">
    <property type="protein sequence ID" value="OKL41096.1"/>
    <property type="molecule type" value="Genomic_DNA"/>
</dbReference>
<protein>
    <submittedName>
        <fullName evidence="2">Uncharacterized protein</fullName>
    </submittedName>
</protein>
<sequence length="73" mass="8385">MRKDTGPTAFLSLFITYLLVKVMHHLIGFEYDLFSEGLLNMKFIIDIASWGIVYAAVYFLLRKLLPRKGATTD</sequence>
<feature type="transmembrane region" description="Helical" evidence="1">
    <location>
        <begin position="7"/>
        <end position="27"/>
    </location>
</feature>
<feature type="transmembrane region" description="Helical" evidence="1">
    <location>
        <begin position="39"/>
        <end position="61"/>
    </location>
</feature>
<evidence type="ECO:0000313" key="2">
    <source>
        <dbReference type="EMBL" id="OKL41096.1"/>
    </source>
</evidence>
<dbReference type="Proteomes" id="UP000186551">
    <property type="component" value="Unassembled WGS sequence"/>
</dbReference>